<feature type="compositionally biased region" description="Basic and acidic residues" evidence="1">
    <location>
        <begin position="36"/>
        <end position="81"/>
    </location>
</feature>
<protein>
    <submittedName>
        <fullName evidence="2">Uncharacterized protein</fullName>
    </submittedName>
</protein>
<feature type="compositionally biased region" description="Polar residues" evidence="1">
    <location>
        <begin position="17"/>
        <end position="35"/>
    </location>
</feature>
<dbReference type="Proteomes" id="UP000266723">
    <property type="component" value="Unassembled WGS sequence"/>
</dbReference>
<dbReference type="EMBL" id="QGKV02000832">
    <property type="protein sequence ID" value="KAF3547708.1"/>
    <property type="molecule type" value="Genomic_DNA"/>
</dbReference>
<evidence type="ECO:0000313" key="2">
    <source>
        <dbReference type="EMBL" id="KAF3547708.1"/>
    </source>
</evidence>
<feature type="region of interest" description="Disordered" evidence="1">
    <location>
        <begin position="1"/>
        <end position="101"/>
    </location>
</feature>
<organism evidence="2 3">
    <name type="scientific">Brassica cretica</name>
    <name type="common">Mustard</name>
    <dbReference type="NCBI Taxonomy" id="69181"/>
    <lineage>
        <taxon>Eukaryota</taxon>
        <taxon>Viridiplantae</taxon>
        <taxon>Streptophyta</taxon>
        <taxon>Embryophyta</taxon>
        <taxon>Tracheophyta</taxon>
        <taxon>Spermatophyta</taxon>
        <taxon>Magnoliopsida</taxon>
        <taxon>eudicotyledons</taxon>
        <taxon>Gunneridae</taxon>
        <taxon>Pentapetalae</taxon>
        <taxon>rosids</taxon>
        <taxon>malvids</taxon>
        <taxon>Brassicales</taxon>
        <taxon>Brassicaceae</taxon>
        <taxon>Brassiceae</taxon>
        <taxon>Brassica</taxon>
    </lineage>
</organism>
<name>A0ABQ7C8V3_BRACR</name>
<keyword evidence="3" id="KW-1185">Reference proteome</keyword>
<evidence type="ECO:0000256" key="1">
    <source>
        <dbReference type="SAM" id="MobiDB-lite"/>
    </source>
</evidence>
<gene>
    <name evidence="2" type="ORF">DY000_02003992</name>
</gene>
<proteinExistence type="predicted"/>
<accession>A0ABQ7C8V3</accession>
<sequence length="101" mass="10731">MGACASTPKESDILETPATTENAVVESKNVQTEAVSQKEAEPTKPAEADKPVEAVKTEETQEAAVDEKASSGETEPPKQEEATTASDTKTNEEPLLQPFKV</sequence>
<reference evidence="2 3" key="1">
    <citation type="journal article" date="2020" name="BMC Genomics">
        <title>Intraspecific diversification of the crop wild relative Brassica cretica Lam. using demographic model selection.</title>
        <authorList>
            <person name="Kioukis A."/>
            <person name="Michalopoulou V.A."/>
            <person name="Briers L."/>
            <person name="Pirintsos S."/>
            <person name="Studholme D.J."/>
            <person name="Pavlidis P."/>
            <person name="Sarris P.F."/>
        </authorList>
    </citation>
    <scope>NUCLEOTIDE SEQUENCE [LARGE SCALE GENOMIC DNA]</scope>
    <source>
        <strain evidence="3">cv. PFS-1207/04</strain>
    </source>
</reference>
<evidence type="ECO:0000313" key="3">
    <source>
        <dbReference type="Proteomes" id="UP000266723"/>
    </source>
</evidence>
<comment type="caution">
    <text evidence="2">The sequence shown here is derived from an EMBL/GenBank/DDBJ whole genome shotgun (WGS) entry which is preliminary data.</text>
</comment>